<feature type="transmembrane region" description="Helical" evidence="9">
    <location>
        <begin position="491"/>
        <end position="516"/>
    </location>
</feature>
<dbReference type="InterPro" id="IPR036259">
    <property type="entry name" value="MFS_trans_sf"/>
</dbReference>
<dbReference type="Proteomes" id="UP000019478">
    <property type="component" value="Unassembled WGS sequence"/>
</dbReference>
<feature type="transmembrane region" description="Helical" evidence="9">
    <location>
        <begin position="210"/>
        <end position="228"/>
    </location>
</feature>
<feature type="domain" description="Major facilitator superfamily (MFS) profile" evidence="10">
    <location>
        <begin position="129"/>
        <end position="583"/>
    </location>
</feature>
<accession>W9XD37</accession>
<dbReference type="RefSeq" id="XP_007737573.1">
    <property type="nucleotide sequence ID" value="XM_007739383.1"/>
</dbReference>
<dbReference type="Gene3D" id="1.20.1250.20">
    <property type="entry name" value="MFS general substrate transporter like domains"/>
    <property type="match status" value="1"/>
</dbReference>
<feature type="transmembrane region" description="Helical" evidence="9">
    <location>
        <begin position="273"/>
        <end position="295"/>
    </location>
</feature>
<dbReference type="PRINTS" id="PR00171">
    <property type="entry name" value="SUGRTRNSPORT"/>
</dbReference>
<dbReference type="PANTHER" id="PTHR48020:SF14">
    <property type="entry name" value="SUGAR TRANSPORTER, PUTATIVE-RELATED"/>
    <property type="match status" value="1"/>
</dbReference>
<evidence type="ECO:0000256" key="2">
    <source>
        <dbReference type="ARBA" id="ARBA00010992"/>
    </source>
</evidence>
<dbReference type="Pfam" id="PF00083">
    <property type="entry name" value="Sugar_tr"/>
    <property type="match status" value="1"/>
</dbReference>
<reference evidence="11 12" key="1">
    <citation type="submission" date="2013-03" db="EMBL/GenBank/DDBJ databases">
        <title>The Genome Sequence of Capronia epimyces CBS 606.96.</title>
        <authorList>
            <consortium name="The Broad Institute Genomics Platform"/>
            <person name="Cuomo C."/>
            <person name="de Hoog S."/>
            <person name="Gorbushina A."/>
            <person name="Walker B."/>
            <person name="Young S.K."/>
            <person name="Zeng Q."/>
            <person name="Gargeya S."/>
            <person name="Fitzgerald M."/>
            <person name="Haas B."/>
            <person name="Abouelleil A."/>
            <person name="Allen A.W."/>
            <person name="Alvarado L."/>
            <person name="Arachchi H.M."/>
            <person name="Berlin A.M."/>
            <person name="Chapman S.B."/>
            <person name="Gainer-Dewar J."/>
            <person name="Goldberg J."/>
            <person name="Griggs A."/>
            <person name="Gujja S."/>
            <person name="Hansen M."/>
            <person name="Howarth C."/>
            <person name="Imamovic A."/>
            <person name="Ireland A."/>
            <person name="Larimer J."/>
            <person name="McCowan C."/>
            <person name="Murphy C."/>
            <person name="Pearson M."/>
            <person name="Poon T.W."/>
            <person name="Priest M."/>
            <person name="Roberts A."/>
            <person name="Saif S."/>
            <person name="Shea T."/>
            <person name="Sisk P."/>
            <person name="Sykes S."/>
            <person name="Wortman J."/>
            <person name="Nusbaum C."/>
            <person name="Birren B."/>
        </authorList>
    </citation>
    <scope>NUCLEOTIDE SEQUENCE [LARGE SCALE GENOMIC DNA]</scope>
    <source>
        <strain evidence="11 12">CBS 606.96</strain>
    </source>
</reference>
<dbReference type="EMBL" id="AMGY01000009">
    <property type="protein sequence ID" value="EXJ78128.1"/>
    <property type="molecule type" value="Genomic_DNA"/>
</dbReference>
<dbReference type="GO" id="GO:0015791">
    <property type="term" value="P:polyol transmembrane transport"/>
    <property type="evidence" value="ECO:0007669"/>
    <property type="project" value="UniProtKB-ARBA"/>
</dbReference>
<feature type="transmembrane region" description="Helical" evidence="9">
    <location>
        <begin position="401"/>
        <end position="422"/>
    </location>
</feature>
<dbReference type="InterPro" id="IPR050814">
    <property type="entry name" value="Myo-inositol_Transporter"/>
</dbReference>
<protein>
    <recommendedName>
        <fullName evidence="10">Major facilitator superfamily (MFS) profile domain-containing protein</fullName>
    </recommendedName>
</protein>
<dbReference type="PANTHER" id="PTHR48020">
    <property type="entry name" value="PROTON MYO-INOSITOL COTRANSPORTER"/>
    <property type="match status" value="1"/>
</dbReference>
<dbReference type="GO" id="GO:0022857">
    <property type="term" value="F:transmembrane transporter activity"/>
    <property type="evidence" value="ECO:0007669"/>
    <property type="project" value="InterPro"/>
</dbReference>
<evidence type="ECO:0000256" key="4">
    <source>
        <dbReference type="ARBA" id="ARBA00022692"/>
    </source>
</evidence>
<dbReference type="GeneID" id="19173373"/>
<keyword evidence="12" id="KW-1185">Reference proteome</keyword>
<dbReference type="PROSITE" id="PS00216">
    <property type="entry name" value="SUGAR_TRANSPORT_1"/>
    <property type="match status" value="1"/>
</dbReference>
<feature type="transmembrane region" description="Helical" evidence="9">
    <location>
        <begin position="461"/>
        <end position="485"/>
    </location>
</feature>
<keyword evidence="3 7" id="KW-0813">Transport</keyword>
<dbReference type="PROSITE" id="PS00217">
    <property type="entry name" value="SUGAR_TRANSPORT_2"/>
    <property type="match status" value="1"/>
</dbReference>
<evidence type="ECO:0000256" key="6">
    <source>
        <dbReference type="ARBA" id="ARBA00023136"/>
    </source>
</evidence>
<gene>
    <name evidence="11" type="ORF">A1O3_09289</name>
</gene>
<comment type="subcellular location">
    <subcellularLocation>
        <location evidence="1">Membrane</location>
        <topology evidence="1">Multi-pass membrane protein</topology>
    </subcellularLocation>
</comment>
<feature type="compositionally biased region" description="Basic and acidic residues" evidence="8">
    <location>
        <begin position="1"/>
        <end position="11"/>
    </location>
</feature>
<dbReference type="eggNOG" id="KOG0254">
    <property type="taxonomic scope" value="Eukaryota"/>
</dbReference>
<dbReference type="GO" id="GO:0016020">
    <property type="term" value="C:membrane"/>
    <property type="evidence" value="ECO:0007669"/>
    <property type="project" value="UniProtKB-SubCell"/>
</dbReference>
<sequence length="625" mass="69555">MAIKEMGETHSVHSNVNLHQPESGEPKVIVEHLKDGLTETIHEKLKECCAVKEVNPLVFVSREQLIQDVEDFASEADMIDLLPILTKGALVAKTPELFQDVEGLSSDEVEILKTEVTHRWKLSKGLYFTVILNCISAAIQGWDQTGANGANLSFPQAFGIADSGAECEAAGNCGSNSWLIGFINCCPYAAIAIIAVWASDPLNTLFGRRGTIFFAAIFSLLAPIGSAVAQDWPQLAVCRLLLGIGMGLKEVTVPRFSTEIAPTSVRGGLTMTWQIWNCMGGVFGSAANLILYRIGPISWRLQFGSAFIPAVPLLLGIWFCPESPRWYMKKGRYRDAYKSLLRLRNGPIQAARDLYYIHVQMKQEEFLIRESEWTKADNMLTRFTELWTIPRVRRATQAASILMIAQQMSGINIMGFYSATVFTQAGSSVRDSLLVSWGFNMVAGAFTAPSLWMIDRLGRRTLLLSTFPNMFWTLLAAGFCFYIPITSEAHLGLIAFFVFLFTAFYSLGEGCCAFAYSAEVFPITHAEVGMSWAVATNNFWATALSLTFPRMLTVMGPTGAFGFYAGLNIIAMIFIFLACPETKMRSLEELDMVFSIRSRTYAKWQVSKVLPWWIKRRILFQDVGP</sequence>
<evidence type="ECO:0000256" key="3">
    <source>
        <dbReference type="ARBA" id="ARBA00022448"/>
    </source>
</evidence>
<feature type="transmembrane region" description="Helical" evidence="9">
    <location>
        <begin position="178"/>
        <end position="198"/>
    </location>
</feature>
<dbReference type="InterPro" id="IPR003663">
    <property type="entry name" value="Sugar/inositol_transpt"/>
</dbReference>
<dbReference type="PROSITE" id="PS50850">
    <property type="entry name" value="MFS"/>
    <property type="match status" value="1"/>
</dbReference>
<comment type="similarity">
    <text evidence="2 7">Belongs to the major facilitator superfamily. Sugar transporter (TC 2.A.1.1) family.</text>
</comment>
<name>W9XD37_9EURO</name>
<feature type="region of interest" description="Disordered" evidence="8">
    <location>
        <begin position="1"/>
        <end position="21"/>
    </location>
</feature>
<dbReference type="OrthoDB" id="5290825at2759"/>
<proteinExistence type="inferred from homology"/>
<dbReference type="SUPFAM" id="SSF103473">
    <property type="entry name" value="MFS general substrate transporter"/>
    <property type="match status" value="1"/>
</dbReference>
<evidence type="ECO:0000256" key="7">
    <source>
        <dbReference type="RuleBase" id="RU003346"/>
    </source>
</evidence>
<evidence type="ECO:0000256" key="9">
    <source>
        <dbReference type="SAM" id="Phobius"/>
    </source>
</evidence>
<evidence type="ECO:0000256" key="5">
    <source>
        <dbReference type="ARBA" id="ARBA00022989"/>
    </source>
</evidence>
<evidence type="ECO:0000313" key="11">
    <source>
        <dbReference type="EMBL" id="EXJ78128.1"/>
    </source>
</evidence>
<evidence type="ECO:0000256" key="1">
    <source>
        <dbReference type="ARBA" id="ARBA00004141"/>
    </source>
</evidence>
<feature type="transmembrane region" description="Helical" evidence="9">
    <location>
        <begin position="528"/>
        <end position="548"/>
    </location>
</feature>
<evidence type="ECO:0000313" key="12">
    <source>
        <dbReference type="Proteomes" id="UP000019478"/>
    </source>
</evidence>
<dbReference type="InterPro" id="IPR020846">
    <property type="entry name" value="MFS_dom"/>
</dbReference>
<dbReference type="InterPro" id="IPR005829">
    <property type="entry name" value="Sugar_transporter_CS"/>
</dbReference>
<dbReference type="InterPro" id="IPR005828">
    <property type="entry name" value="MFS_sugar_transport-like"/>
</dbReference>
<dbReference type="HOGENOM" id="CLU_001265_43_5_1"/>
<evidence type="ECO:0000259" key="10">
    <source>
        <dbReference type="PROSITE" id="PS50850"/>
    </source>
</evidence>
<organism evidence="11 12">
    <name type="scientific">Capronia epimyces CBS 606.96</name>
    <dbReference type="NCBI Taxonomy" id="1182542"/>
    <lineage>
        <taxon>Eukaryota</taxon>
        <taxon>Fungi</taxon>
        <taxon>Dikarya</taxon>
        <taxon>Ascomycota</taxon>
        <taxon>Pezizomycotina</taxon>
        <taxon>Eurotiomycetes</taxon>
        <taxon>Chaetothyriomycetidae</taxon>
        <taxon>Chaetothyriales</taxon>
        <taxon>Herpotrichiellaceae</taxon>
        <taxon>Capronia</taxon>
    </lineage>
</organism>
<feature type="transmembrane region" description="Helical" evidence="9">
    <location>
        <begin position="560"/>
        <end position="579"/>
    </location>
</feature>
<feature type="transmembrane region" description="Helical" evidence="9">
    <location>
        <begin position="301"/>
        <end position="320"/>
    </location>
</feature>
<keyword evidence="5 9" id="KW-1133">Transmembrane helix</keyword>
<dbReference type="GO" id="GO:0015798">
    <property type="term" value="P:myo-inositol transport"/>
    <property type="evidence" value="ECO:0007669"/>
    <property type="project" value="UniProtKB-ARBA"/>
</dbReference>
<dbReference type="AlphaFoldDB" id="W9XD37"/>
<feature type="transmembrane region" description="Helical" evidence="9">
    <location>
        <begin position="434"/>
        <end position="454"/>
    </location>
</feature>
<dbReference type="NCBIfam" id="TIGR00879">
    <property type="entry name" value="SP"/>
    <property type="match status" value="1"/>
</dbReference>
<keyword evidence="4 9" id="KW-0812">Transmembrane</keyword>
<evidence type="ECO:0000256" key="8">
    <source>
        <dbReference type="SAM" id="MobiDB-lite"/>
    </source>
</evidence>
<keyword evidence="6 9" id="KW-0472">Membrane</keyword>
<dbReference type="STRING" id="1182542.W9XD37"/>
<dbReference type="FunFam" id="1.20.1250.20:FF:000474">
    <property type="entry name" value="Sugar transporter, putative"/>
    <property type="match status" value="1"/>
</dbReference>
<comment type="caution">
    <text evidence="11">The sequence shown here is derived from an EMBL/GenBank/DDBJ whole genome shotgun (WGS) entry which is preliminary data.</text>
</comment>